<organism evidence="2 3">
    <name type="scientific">Bradyrhizobium erythrophlei</name>
    <dbReference type="NCBI Taxonomy" id="1437360"/>
    <lineage>
        <taxon>Bacteria</taxon>
        <taxon>Pseudomonadati</taxon>
        <taxon>Pseudomonadota</taxon>
        <taxon>Alphaproteobacteria</taxon>
        <taxon>Hyphomicrobiales</taxon>
        <taxon>Nitrobacteraceae</taxon>
        <taxon>Bradyrhizobium</taxon>
    </lineage>
</organism>
<dbReference type="RefSeq" id="WP_072822880.1">
    <property type="nucleotide sequence ID" value="NZ_LT670849.1"/>
</dbReference>
<reference evidence="3" key="1">
    <citation type="submission" date="2016-11" db="EMBL/GenBank/DDBJ databases">
        <authorList>
            <person name="Varghese N."/>
            <person name="Submissions S."/>
        </authorList>
    </citation>
    <scope>NUCLEOTIDE SEQUENCE [LARGE SCALE GENOMIC DNA]</scope>
    <source>
        <strain evidence="3">GAS401</strain>
    </source>
</reference>
<proteinExistence type="predicted"/>
<keyword evidence="1" id="KW-0472">Membrane</keyword>
<gene>
    <name evidence="2" type="ORF">SAMN05444170_5636</name>
</gene>
<keyword evidence="3" id="KW-1185">Reference proteome</keyword>
<accession>A0A1M7ULJ0</accession>
<evidence type="ECO:0000313" key="3">
    <source>
        <dbReference type="Proteomes" id="UP000184096"/>
    </source>
</evidence>
<protein>
    <submittedName>
        <fullName evidence="2">Uncharacterized protein</fullName>
    </submittedName>
</protein>
<keyword evidence="1" id="KW-1133">Transmembrane helix</keyword>
<dbReference type="Proteomes" id="UP000184096">
    <property type="component" value="Chromosome I"/>
</dbReference>
<dbReference type="OrthoDB" id="8231996at2"/>
<dbReference type="AlphaFoldDB" id="A0A1M7ULJ0"/>
<sequence length="152" mass="17668">MWKALWQKWTIDRPAAFGEMLWDVLVVQFAAFLDKLTLRRIIALIPVVLVIWATVHRIPIPPELMLVGDALAYIDVLSVLLLVSILGRVSTMLFMARQAMARVTWLANCIVESARRLDFRHRRDRRVRHRKRLRGRTRDDDEPAATSDLAWA</sequence>
<dbReference type="EMBL" id="LT670849">
    <property type="protein sequence ID" value="SHN83790.1"/>
    <property type="molecule type" value="Genomic_DNA"/>
</dbReference>
<feature type="transmembrane region" description="Helical" evidence="1">
    <location>
        <begin position="40"/>
        <end position="58"/>
    </location>
</feature>
<feature type="transmembrane region" description="Helical" evidence="1">
    <location>
        <begin position="70"/>
        <end position="96"/>
    </location>
</feature>
<name>A0A1M7ULJ0_9BRAD</name>
<evidence type="ECO:0000313" key="2">
    <source>
        <dbReference type="EMBL" id="SHN83790.1"/>
    </source>
</evidence>
<evidence type="ECO:0000256" key="1">
    <source>
        <dbReference type="SAM" id="Phobius"/>
    </source>
</evidence>
<keyword evidence="1" id="KW-0812">Transmembrane</keyword>